<protein>
    <submittedName>
        <fullName evidence="4">DUF5742 domain-containing protein</fullName>
    </submittedName>
</protein>
<dbReference type="Proteomes" id="UP000274131">
    <property type="component" value="Unassembled WGS sequence"/>
</dbReference>
<feature type="region of interest" description="Disordered" evidence="1">
    <location>
        <begin position="439"/>
        <end position="470"/>
    </location>
</feature>
<dbReference type="WBParaSite" id="EVEC_0001173101-mRNA-1">
    <property type="protein sequence ID" value="EVEC_0001173101-mRNA-1"/>
    <property type="gene ID" value="EVEC_0001173101"/>
</dbReference>
<evidence type="ECO:0000256" key="1">
    <source>
        <dbReference type="SAM" id="MobiDB-lite"/>
    </source>
</evidence>
<dbReference type="Gene3D" id="1.25.10.10">
    <property type="entry name" value="Leucine-rich Repeat Variant"/>
    <property type="match status" value="1"/>
</dbReference>
<evidence type="ECO:0000313" key="2">
    <source>
        <dbReference type="EMBL" id="VDD96258.1"/>
    </source>
</evidence>
<feature type="region of interest" description="Disordered" evidence="1">
    <location>
        <begin position="393"/>
        <end position="412"/>
    </location>
</feature>
<gene>
    <name evidence="2" type="ORF">EVEC_LOCUS11009</name>
</gene>
<reference evidence="4" key="1">
    <citation type="submission" date="2017-02" db="UniProtKB">
        <authorList>
            <consortium name="WormBaseParasite"/>
        </authorList>
    </citation>
    <scope>IDENTIFICATION</scope>
</reference>
<sequence length="557" mass="62449">MNVIFQDTLRPSLNSSHSQSSAVTQSFCTSRQFVDQLKRFIQVNDPPSAAPSSSGLSLSDVGFLLLRLKDQLLSSAYFPAEFVSRPYNGIDVLVKVVVVLQNIVNSAGSSSKLSSLLTRTNSSASRRRKAAVSVRLSVTKIFKPNAWNSLLDNPTNLDVILYSVHSPQLDSKCYALEIIILLLDQPHGFIVLFRSLSYIAARNRDFLRLSIFISQLKHGLHTSKLHIQILVVRLLNKLLQQAPSAAHRIMAQTDAILSNFSPEHLEKGQTSVTKNIERQRLKRNGEGYGANNHLSSRLLLRLLFRQESCSFSLLGYPPSRFERIERFDRPEFGGMRRAKSESAMAMEDETLTRCLKQQDEFPDCRQVELSSKLSRSIHDLSRDQTLTEIRPGSATMTRSLRRNNSPPRARFAEPLVDNKPAAIQGFSYLFPKQPVISSVSTRQRARTPDPYGENEGVTFESPRSPDYSSSAYPVPAKTNDHLEKVQQSYVLDTFLVVYIPINTPNDDGSTSLRSRLRSPGSYTGTIGDDVKDALSQFDYLNDYDVASTKCASTTYHF</sequence>
<reference evidence="2 3" key="2">
    <citation type="submission" date="2018-10" db="EMBL/GenBank/DDBJ databases">
        <authorList>
            <consortium name="Pathogen Informatics"/>
        </authorList>
    </citation>
    <scope>NUCLEOTIDE SEQUENCE [LARGE SCALE GENOMIC DNA]</scope>
</reference>
<dbReference type="EMBL" id="UXUI01011466">
    <property type="protein sequence ID" value="VDD96258.1"/>
    <property type="molecule type" value="Genomic_DNA"/>
</dbReference>
<evidence type="ECO:0000313" key="3">
    <source>
        <dbReference type="Proteomes" id="UP000274131"/>
    </source>
</evidence>
<accession>A0A0N4VLG3</accession>
<dbReference type="InterPro" id="IPR016024">
    <property type="entry name" value="ARM-type_fold"/>
</dbReference>
<dbReference type="AlphaFoldDB" id="A0A0N4VLG3"/>
<name>A0A0N4VLG3_ENTVE</name>
<dbReference type="InterPro" id="IPR011989">
    <property type="entry name" value="ARM-like"/>
</dbReference>
<organism evidence="4">
    <name type="scientific">Enterobius vermicularis</name>
    <name type="common">Human pinworm</name>
    <dbReference type="NCBI Taxonomy" id="51028"/>
    <lineage>
        <taxon>Eukaryota</taxon>
        <taxon>Metazoa</taxon>
        <taxon>Ecdysozoa</taxon>
        <taxon>Nematoda</taxon>
        <taxon>Chromadorea</taxon>
        <taxon>Rhabditida</taxon>
        <taxon>Spirurina</taxon>
        <taxon>Oxyuridomorpha</taxon>
        <taxon>Oxyuroidea</taxon>
        <taxon>Oxyuridae</taxon>
        <taxon>Enterobius</taxon>
    </lineage>
</organism>
<evidence type="ECO:0000313" key="4">
    <source>
        <dbReference type="WBParaSite" id="EVEC_0001173101-mRNA-1"/>
    </source>
</evidence>
<keyword evidence="3" id="KW-1185">Reference proteome</keyword>
<proteinExistence type="predicted"/>
<feature type="compositionally biased region" description="Polar residues" evidence="1">
    <location>
        <begin position="394"/>
        <end position="406"/>
    </location>
</feature>
<dbReference type="SUPFAM" id="SSF48371">
    <property type="entry name" value="ARM repeat"/>
    <property type="match status" value="1"/>
</dbReference>
<dbReference type="OrthoDB" id="5829537at2759"/>